<name>A0A086Z2Q2_9BIFI</name>
<proteinExistence type="inferred from homology"/>
<organism evidence="5 6">
    <name type="scientific">Bifidobacterium actinocoloniiforme DSM 22766</name>
    <dbReference type="NCBI Taxonomy" id="1437605"/>
    <lineage>
        <taxon>Bacteria</taxon>
        <taxon>Bacillati</taxon>
        <taxon>Actinomycetota</taxon>
        <taxon>Actinomycetes</taxon>
        <taxon>Bifidobacteriales</taxon>
        <taxon>Bifidobacteriaceae</taxon>
        <taxon>Bifidobacterium</taxon>
    </lineage>
</organism>
<dbReference type="Proteomes" id="UP000029015">
    <property type="component" value="Unassembled WGS sequence"/>
</dbReference>
<dbReference type="Pfam" id="PF00561">
    <property type="entry name" value="Abhydrolase_1"/>
    <property type="match status" value="1"/>
</dbReference>
<keyword evidence="2 5" id="KW-0378">Hydrolase</keyword>
<evidence type="ECO:0000256" key="1">
    <source>
        <dbReference type="ARBA" id="ARBA00010088"/>
    </source>
</evidence>
<protein>
    <submittedName>
        <fullName evidence="5">Alpha/beta hydrolase family protein</fullName>
    </submittedName>
</protein>
<dbReference type="GO" id="GO:0004177">
    <property type="term" value="F:aminopeptidase activity"/>
    <property type="evidence" value="ECO:0007669"/>
    <property type="project" value="UniProtKB-EC"/>
</dbReference>
<dbReference type="Gene3D" id="3.40.50.1820">
    <property type="entry name" value="alpha/beta hydrolase"/>
    <property type="match status" value="1"/>
</dbReference>
<dbReference type="eggNOG" id="COG0596">
    <property type="taxonomic scope" value="Bacteria"/>
</dbReference>
<dbReference type="RefSeq" id="WP_081924934.1">
    <property type="nucleotide sequence ID" value="NZ_CP011786.1"/>
</dbReference>
<sequence length="324" mass="36347">MMRAHRLSGPRDEDGRPLPHSTSRIHRVAINGANLAFSMNPAPRQAPILLYLHGGPGDACIPLTERYNTPLERYFRVINLDQRGCGLSYYPFRPGESITIESMVEDIHAFVALLARAYPGAPITLLGHSWGSVLGLEFARRWPSLIRRFIGVGQVVCMPASHHARSLPTPGFSPAWLGRLVAQESNLADLLLLLVEMGRTGWLRGLRQSLDRVAAYLRSPDYGLAGLWGLLLGAHQSHARLDSQLDRVDFSAIRSFTAPVAFLEGRHDQHLPSQLVARYAARLTSPHEFVWFDHSGHCPQWEEPGRFNREVLRLCREDFNDDTP</sequence>
<dbReference type="InterPro" id="IPR029058">
    <property type="entry name" value="AB_hydrolase_fold"/>
</dbReference>
<dbReference type="AlphaFoldDB" id="A0A086Z2Q2"/>
<dbReference type="GO" id="GO:0016020">
    <property type="term" value="C:membrane"/>
    <property type="evidence" value="ECO:0007669"/>
    <property type="project" value="TreeGrafter"/>
</dbReference>
<keyword evidence="6" id="KW-1185">Reference proteome</keyword>
<feature type="region of interest" description="Disordered" evidence="3">
    <location>
        <begin position="1"/>
        <end position="22"/>
    </location>
</feature>
<evidence type="ECO:0000256" key="2">
    <source>
        <dbReference type="ARBA" id="ARBA00022801"/>
    </source>
</evidence>
<reference evidence="5 6" key="1">
    <citation type="submission" date="2014-03" db="EMBL/GenBank/DDBJ databases">
        <title>Genomics of Bifidobacteria.</title>
        <authorList>
            <person name="Ventura M."/>
            <person name="Milani C."/>
            <person name="Lugli G.A."/>
        </authorList>
    </citation>
    <scope>NUCLEOTIDE SEQUENCE [LARGE SCALE GENOMIC DNA]</scope>
    <source>
        <strain evidence="5 6">DSM 22766</strain>
    </source>
</reference>
<gene>
    <name evidence="5" type="ORF">BACT_0016</name>
</gene>
<dbReference type="OrthoDB" id="9796770at2"/>
<feature type="domain" description="AB hydrolase-1" evidence="4">
    <location>
        <begin position="47"/>
        <end position="304"/>
    </location>
</feature>
<dbReference type="PANTHER" id="PTHR43798:SF33">
    <property type="entry name" value="HYDROLASE, PUTATIVE (AFU_ORTHOLOGUE AFUA_2G14860)-RELATED"/>
    <property type="match status" value="1"/>
</dbReference>
<dbReference type="InterPro" id="IPR000073">
    <property type="entry name" value="AB_hydrolase_1"/>
</dbReference>
<dbReference type="GO" id="GO:0006508">
    <property type="term" value="P:proteolysis"/>
    <property type="evidence" value="ECO:0007669"/>
    <property type="project" value="InterPro"/>
</dbReference>
<dbReference type="EMBL" id="JGYK01000001">
    <property type="protein sequence ID" value="KFI40802.1"/>
    <property type="molecule type" value="Genomic_DNA"/>
</dbReference>
<evidence type="ECO:0000256" key="3">
    <source>
        <dbReference type="SAM" id="MobiDB-lite"/>
    </source>
</evidence>
<accession>A0A086Z2Q2</accession>
<evidence type="ECO:0000313" key="6">
    <source>
        <dbReference type="Proteomes" id="UP000029015"/>
    </source>
</evidence>
<dbReference type="InterPro" id="IPR050266">
    <property type="entry name" value="AB_hydrolase_sf"/>
</dbReference>
<comment type="caution">
    <text evidence="5">The sequence shown here is derived from an EMBL/GenBank/DDBJ whole genome shotgun (WGS) entry which is preliminary data.</text>
</comment>
<dbReference type="PANTHER" id="PTHR43798">
    <property type="entry name" value="MONOACYLGLYCEROL LIPASE"/>
    <property type="match status" value="1"/>
</dbReference>
<dbReference type="InterPro" id="IPR002410">
    <property type="entry name" value="Peptidase_S33"/>
</dbReference>
<comment type="similarity">
    <text evidence="1">Belongs to the peptidase S33 family.</text>
</comment>
<evidence type="ECO:0000259" key="4">
    <source>
        <dbReference type="Pfam" id="PF00561"/>
    </source>
</evidence>
<evidence type="ECO:0000313" key="5">
    <source>
        <dbReference type="EMBL" id="KFI40802.1"/>
    </source>
</evidence>
<dbReference type="SUPFAM" id="SSF53474">
    <property type="entry name" value="alpha/beta-Hydrolases"/>
    <property type="match status" value="1"/>
</dbReference>
<dbReference type="PRINTS" id="PR00793">
    <property type="entry name" value="PROAMNOPTASE"/>
</dbReference>